<protein>
    <submittedName>
        <fullName evidence="3">OmpA/MotB domain protein</fullName>
    </submittedName>
</protein>
<evidence type="ECO:0000256" key="1">
    <source>
        <dbReference type="PROSITE-ProRule" id="PRU00473"/>
    </source>
</evidence>
<dbReference type="KEGG" id="hhy:Halhy_6398"/>
<dbReference type="PANTHER" id="PTHR30329:SF21">
    <property type="entry name" value="LIPOPROTEIN YIAD-RELATED"/>
    <property type="match status" value="1"/>
</dbReference>
<dbReference type="RefSeq" id="WP_013768737.1">
    <property type="nucleotide sequence ID" value="NC_015510.1"/>
</dbReference>
<name>F4KQ56_HALH1</name>
<accession>F4KQ56</accession>
<dbReference type="InterPro" id="IPR006665">
    <property type="entry name" value="OmpA-like"/>
</dbReference>
<dbReference type="InterPro" id="IPR011110">
    <property type="entry name" value="Reg_prop"/>
</dbReference>
<dbReference type="eggNOG" id="COG2885">
    <property type="taxonomic scope" value="Bacteria"/>
</dbReference>
<keyword evidence="1" id="KW-0472">Membrane</keyword>
<evidence type="ECO:0000259" key="2">
    <source>
        <dbReference type="PROSITE" id="PS51123"/>
    </source>
</evidence>
<dbReference type="SUPFAM" id="SSF103088">
    <property type="entry name" value="OmpA-like"/>
    <property type="match status" value="1"/>
</dbReference>
<dbReference type="InterPro" id="IPR025667">
    <property type="entry name" value="SprB_repeat"/>
</dbReference>
<dbReference type="PROSITE" id="PS51123">
    <property type="entry name" value="OMPA_2"/>
    <property type="match status" value="1"/>
</dbReference>
<feature type="domain" description="OmpA-like" evidence="2">
    <location>
        <begin position="1053"/>
        <end position="1169"/>
    </location>
</feature>
<evidence type="ECO:0000313" key="4">
    <source>
        <dbReference type="Proteomes" id="UP000008461"/>
    </source>
</evidence>
<dbReference type="STRING" id="760192.Halhy_6398"/>
<evidence type="ECO:0000313" key="3">
    <source>
        <dbReference type="EMBL" id="AEE54217.1"/>
    </source>
</evidence>
<proteinExistence type="predicted"/>
<dbReference type="CDD" id="cd07185">
    <property type="entry name" value="OmpA_C-like"/>
    <property type="match status" value="1"/>
</dbReference>
<dbReference type="GO" id="GO:0016020">
    <property type="term" value="C:membrane"/>
    <property type="evidence" value="ECO:0007669"/>
    <property type="project" value="UniProtKB-UniRule"/>
</dbReference>
<keyword evidence="4" id="KW-1185">Reference proteome</keyword>
<dbReference type="AlphaFoldDB" id="F4KQ56"/>
<dbReference type="Gene3D" id="3.30.1330.60">
    <property type="entry name" value="OmpA-like domain"/>
    <property type="match status" value="1"/>
</dbReference>
<dbReference type="Pfam" id="PF07494">
    <property type="entry name" value="Reg_prop"/>
    <property type="match status" value="1"/>
</dbReference>
<dbReference type="InterPro" id="IPR050330">
    <property type="entry name" value="Bact_OuterMem_StrucFunc"/>
</dbReference>
<dbReference type="Pfam" id="PF13573">
    <property type="entry name" value="SprB"/>
    <property type="match status" value="8"/>
</dbReference>
<reference evidence="3 4" key="1">
    <citation type="journal article" date="2011" name="Stand. Genomic Sci.">
        <title>Complete genome sequence of Haliscomenobacter hydrossis type strain (O).</title>
        <authorList>
            <consortium name="US DOE Joint Genome Institute (JGI-PGF)"/>
            <person name="Daligault H."/>
            <person name="Lapidus A."/>
            <person name="Zeytun A."/>
            <person name="Nolan M."/>
            <person name="Lucas S."/>
            <person name="Del Rio T.G."/>
            <person name="Tice H."/>
            <person name="Cheng J.F."/>
            <person name="Tapia R."/>
            <person name="Han C."/>
            <person name="Goodwin L."/>
            <person name="Pitluck S."/>
            <person name="Liolios K."/>
            <person name="Pagani I."/>
            <person name="Ivanova N."/>
            <person name="Huntemann M."/>
            <person name="Mavromatis K."/>
            <person name="Mikhailova N."/>
            <person name="Pati A."/>
            <person name="Chen A."/>
            <person name="Palaniappan K."/>
            <person name="Land M."/>
            <person name="Hauser L."/>
            <person name="Brambilla E.M."/>
            <person name="Rohde M."/>
            <person name="Verbarg S."/>
            <person name="Goker M."/>
            <person name="Bristow J."/>
            <person name="Eisen J.A."/>
            <person name="Markowitz V."/>
            <person name="Hugenholtz P."/>
            <person name="Kyrpides N.C."/>
            <person name="Klenk H.P."/>
            <person name="Woyke T."/>
        </authorList>
    </citation>
    <scope>NUCLEOTIDE SEQUENCE [LARGE SCALE GENOMIC DNA]</scope>
    <source>
        <strain evidence="4">ATCC 27775 / DSM 1100 / LMG 10767 / O</strain>
    </source>
</reference>
<dbReference type="Pfam" id="PF00691">
    <property type="entry name" value="OmpA"/>
    <property type="match status" value="1"/>
</dbReference>
<dbReference type="eggNOG" id="COG3292">
    <property type="taxonomic scope" value="Bacteria"/>
</dbReference>
<gene>
    <name evidence="3" type="ordered locus">Halhy_6398</name>
</gene>
<dbReference type="SUPFAM" id="SSF63829">
    <property type="entry name" value="Calcium-dependent phosphotriesterase"/>
    <property type="match status" value="1"/>
</dbReference>
<reference key="2">
    <citation type="submission" date="2011-04" db="EMBL/GenBank/DDBJ databases">
        <title>Complete sequence of chromosome of Haliscomenobacter hydrossis DSM 1100.</title>
        <authorList>
            <consortium name="US DOE Joint Genome Institute (JGI-PGF)"/>
            <person name="Lucas S."/>
            <person name="Han J."/>
            <person name="Lapidus A."/>
            <person name="Bruce D."/>
            <person name="Goodwin L."/>
            <person name="Pitluck S."/>
            <person name="Peters L."/>
            <person name="Kyrpides N."/>
            <person name="Mavromatis K."/>
            <person name="Ivanova N."/>
            <person name="Ovchinnikova G."/>
            <person name="Pagani I."/>
            <person name="Daligault H."/>
            <person name="Detter J.C."/>
            <person name="Han C."/>
            <person name="Land M."/>
            <person name="Hauser L."/>
            <person name="Markowitz V."/>
            <person name="Cheng J.-F."/>
            <person name="Hugenholtz P."/>
            <person name="Woyke T."/>
            <person name="Wu D."/>
            <person name="Verbarg S."/>
            <person name="Frueling A."/>
            <person name="Brambilla E."/>
            <person name="Klenk H.-P."/>
            <person name="Eisen J.A."/>
        </authorList>
    </citation>
    <scope>NUCLEOTIDE SEQUENCE</scope>
    <source>
        <strain>DSM 1100</strain>
    </source>
</reference>
<dbReference type="EMBL" id="CP002691">
    <property type="protein sequence ID" value="AEE54217.1"/>
    <property type="molecule type" value="Genomic_DNA"/>
</dbReference>
<dbReference type="InterPro" id="IPR015943">
    <property type="entry name" value="WD40/YVTN_repeat-like_dom_sf"/>
</dbReference>
<dbReference type="Proteomes" id="UP000008461">
    <property type="component" value="Chromosome"/>
</dbReference>
<dbReference type="HOGENOM" id="CLU_274143_0_0_10"/>
<dbReference type="PANTHER" id="PTHR30329">
    <property type="entry name" value="STATOR ELEMENT OF FLAGELLAR MOTOR COMPLEX"/>
    <property type="match status" value="1"/>
</dbReference>
<sequence>MQVVRCLAIEPDQAIRNIFVDETNQKWVGNGSIVYQVKALDLATPLPLKEGEQSLLALSGGNADIRWSVASLQSLLKIKLSADNRLSTGYYDAQKDLLLLGTSGSGFFELKTKPSLQLLNAYTTANSKLRSNIVNIIYADSYGKIWIGTDQGLLQGSAGKWELVNKYFNVTGIQTYLPFTYVLSDGQLWRWDGKGEWEDYGFDERMVEGNISAFTLDIQGRFWIASEMLARYDPEIDKFQTFGPADYYTSQFPTCLSLDKEGALWVGTEDKGVYLVEKASALTLNLITGVLQGCDPTGMTIRAKLTGGKTPFTYQWSNGQNTETAKDLGPGEYSVTVTDAAGLKKTSKTVLPDPRITLKVSQQSEESGANAKDGVAAAIATGGSPSYTYQWDNGETSNIARKLGEGVHTVTVKDKMGCSTEGSVNITQKAGVLRVAISAQPKLNCNGDKNAALGIRVSGGKSPYQYQWNQAGLSGDTLSGLGAGDYQVNVTDAIGQKASINFKIEQPAALNLALRVQSPASTNNADGKALAQLSGGTGPYTYVWDNGETTAMATKLAPGKRSVTVTDSKGCRTQANVELAENVLALNATLIQTKKLDCAGNKDAALQVEINGGKAPFTYKWSPAELSGTQAGGLGAGDYTVTVSDASGKSVSANLKIEQPAPLQVQINVNTPASTGNADGKATAQVTGGSGIYTYRWDNGETLATATKLAPGSHIVTVTDAKGCRAEAGASISENILALEVALSAKSPILCSGAKGGALLATVKGGKAPYNFKWNANGLSGDQVSGLAAGEYTVNVSDASGKTASASFKMEEPSPIQLTTNVIASASTGNADGKASASARGGSGTLTYKWDNDETLPTAAKLAPGQHFVTVTDSKGCTAKASVEITENILPLALNLEEKATIQCNGARSGALQAVVSGGKGPFRYQWSDPAGIGPEATAIGAGTYSLTVTDAVGAQKTAQITLTQPEAMSIALTKKYGVSEDEVKDGLAAVQVKGGSGTLTYAWSNGETLPTAQKLGLGRNTLVVTDAKGCTATIGVEITKKNIPELTAGRIRNGQAIRIEQLQFDVDSINIKSSFIPILDEVFEFLTDNPGIIVEVGGHTNGLCQDEFCIRLSTARAKSVAEYLIKKGIDAKRVQFKGYGRSVPIATNSTPEGRQKNQRVEIKIVRMNQ</sequence>
<dbReference type="Gene3D" id="2.130.10.10">
    <property type="entry name" value="YVTN repeat-like/Quinoprotein amine dehydrogenase"/>
    <property type="match status" value="2"/>
</dbReference>
<dbReference type="Gene3D" id="2.60.40.740">
    <property type="match status" value="6"/>
</dbReference>
<organism evidence="3 4">
    <name type="scientific">Haliscomenobacter hydrossis (strain ATCC 27775 / DSM 1100 / LMG 10767 / O)</name>
    <dbReference type="NCBI Taxonomy" id="760192"/>
    <lineage>
        <taxon>Bacteria</taxon>
        <taxon>Pseudomonadati</taxon>
        <taxon>Bacteroidota</taxon>
        <taxon>Saprospiria</taxon>
        <taxon>Saprospirales</taxon>
        <taxon>Haliscomenobacteraceae</taxon>
        <taxon>Haliscomenobacter</taxon>
    </lineage>
</organism>
<dbReference type="InterPro" id="IPR036737">
    <property type="entry name" value="OmpA-like_sf"/>
</dbReference>